<dbReference type="AlphaFoldDB" id="A0A1Q5ZW47"/>
<evidence type="ECO:0000313" key="3">
    <source>
        <dbReference type="Proteomes" id="UP000186720"/>
    </source>
</evidence>
<reference evidence="2 3" key="1">
    <citation type="submission" date="2016-11" db="EMBL/GenBank/DDBJ databases">
        <title>Whole Genome Sequencing of Mucilaginibacter polytrichastri RG4-7(T) isolated from the moss sample.</title>
        <authorList>
            <person name="Li Y."/>
        </authorList>
    </citation>
    <scope>NUCLEOTIDE SEQUENCE [LARGE SCALE GENOMIC DNA]</scope>
    <source>
        <strain evidence="2 3">RG4-7</strain>
    </source>
</reference>
<protein>
    <recommendedName>
        <fullName evidence="1">Histidine kinase/HSP90-like ATPase domain-containing protein</fullName>
    </recommendedName>
</protein>
<organism evidence="2 3">
    <name type="scientific">Mucilaginibacter polytrichastri</name>
    <dbReference type="NCBI Taxonomy" id="1302689"/>
    <lineage>
        <taxon>Bacteria</taxon>
        <taxon>Pseudomonadati</taxon>
        <taxon>Bacteroidota</taxon>
        <taxon>Sphingobacteriia</taxon>
        <taxon>Sphingobacteriales</taxon>
        <taxon>Sphingobacteriaceae</taxon>
        <taxon>Mucilaginibacter</taxon>
    </lineage>
</organism>
<dbReference type="SUPFAM" id="SSF55874">
    <property type="entry name" value="ATPase domain of HSP90 chaperone/DNA topoisomerase II/histidine kinase"/>
    <property type="match status" value="1"/>
</dbReference>
<dbReference type="InterPro" id="IPR036890">
    <property type="entry name" value="HATPase_C_sf"/>
</dbReference>
<name>A0A1Q5ZW47_9SPHI</name>
<gene>
    <name evidence="2" type="ORF">RG47T_1375</name>
</gene>
<dbReference type="Pfam" id="PF13581">
    <property type="entry name" value="HATPase_c_2"/>
    <property type="match status" value="1"/>
</dbReference>
<sequence length="172" mass="19661">MLVQESFKFGTLSSMPADALEEMLAVIKTHVHEDAGMHELLFKSKFILTELLTNAIKHANTSQVSLNLEITDALVKFVKTDYGNPFMLPQIKDEQFKDALIITADVMHTLYAKQKEELTYFYCHENEAPSINLDNDLPEHFGLLIITKAADEFFYHFDEQNRANTFTATINL</sequence>
<dbReference type="InterPro" id="IPR003594">
    <property type="entry name" value="HATPase_dom"/>
</dbReference>
<evidence type="ECO:0000259" key="1">
    <source>
        <dbReference type="Pfam" id="PF13581"/>
    </source>
</evidence>
<accession>A0A1Q5ZW47</accession>
<dbReference type="Gene3D" id="3.30.565.10">
    <property type="entry name" value="Histidine kinase-like ATPase, C-terminal domain"/>
    <property type="match status" value="1"/>
</dbReference>
<dbReference type="RefSeq" id="WP_139235644.1">
    <property type="nucleotide sequence ID" value="NZ_FPAM01000002.1"/>
</dbReference>
<dbReference type="OrthoDB" id="947656at2"/>
<dbReference type="Proteomes" id="UP000186720">
    <property type="component" value="Unassembled WGS sequence"/>
</dbReference>
<comment type="caution">
    <text evidence="2">The sequence shown here is derived from an EMBL/GenBank/DDBJ whole genome shotgun (WGS) entry which is preliminary data.</text>
</comment>
<dbReference type="STRING" id="1302689.RG47T_1375"/>
<keyword evidence="3" id="KW-1185">Reference proteome</keyword>
<feature type="domain" description="Histidine kinase/HSP90-like ATPase" evidence="1">
    <location>
        <begin position="19"/>
        <end position="162"/>
    </location>
</feature>
<dbReference type="EMBL" id="MPPL01000001">
    <property type="protein sequence ID" value="OKS85928.1"/>
    <property type="molecule type" value="Genomic_DNA"/>
</dbReference>
<proteinExistence type="predicted"/>
<evidence type="ECO:0000313" key="2">
    <source>
        <dbReference type="EMBL" id="OKS85928.1"/>
    </source>
</evidence>